<sequence length="115" mass="13111">MNAILHGANTCTSKQQASQLIVELGKSISNPQRQTLANLYIAVDTANSLLNELEQAHEIIRQCMHEMTDEQILKVAKLNQNNNLSSLWAFRTHQRHKMIERAQRVLRGANHVQDQ</sequence>
<accession>A0A829HB88</accession>
<reference evidence="2 3" key="1">
    <citation type="submission" date="2013-06" db="EMBL/GenBank/DDBJ databases">
        <title>The Genome Sequence of Acinetobacter gyllenbergii CIP 110306.</title>
        <authorList>
            <consortium name="The Broad Institute Genome Sequencing Platform"/>
            <consortium name="The Broad Institute Genome Sequencing Center for Infectious Disease"/>
            <person name="Cerqueira G."/>
            <person name="Feldgarden M."/>
            <person name="Courvalin P."/>
            <person name="Perichon B."/>
            <person name="Grillot-Courvalin C."/>
            <person name="Clermont D."/>
            <person name="Rocha E."/>
            <person name="Yoon E.-J."/>
            <person name="Nemec A."/>
            <person name="Young S.K."/>
            <person name="Zeng Q."/>
            <person name="Gargeya S."/>
            <person name="Fitzgerald M."/>
            <person name="Abouelleil A."/>
            <person name="Alvarado L."/>
            <person name="Berlin A.M."/>
            <person name="Chapman S.B."/>
            <person name="Dewar J."/>
            <person name="Goldberg J."/>
            <person name="Griggs A."/>
            <person name="Gujja S."/>
            <person name="Hansen M."/>
            <person name="Howarth C."/>
            <person name="Imamovic A."/>
            <person name="Larimer J."/>
            <person name="McCowan C."/>
            <person name="Murphy C."/>
            <person name="Pearson M."/>
            <person name="Priest M."/>
            <person name="Roberts A."/>
            <person name="Saif S."/>
            <person name="Shea T."/>
            <person name="Sykes S."/>
            <person name="Wortman J."/>
            <person name="Nusbaum C."/>
            <person name="Birren B."/>
        </authorList>
    </citation>
    <scope>NUCLEOTIDE SEQUENCE [LARGE SCALE GENOMIC DNA]</scope>
    <source>
        <strain evidence="2 3">CIP 110306</strain>
    </source>
</reference>
<protein>
    <submittedName>
        <fullName evidence="2">Uncharacterized protein</fullName>
    </submittedName>
</protein>
<dbReference type="RefSeq" id="WP_016541972.1">
    <property type="nucleotide sequence ID" value="NZ_ASQH01000013.1"/>
</dbReference>
<proteinExistence type="predicted"/>
<feature type="coiled-coil region" evidence="1">
    <location>
        <begin position="36"/>
        <end position="70"/>
    </location>
</feature>
<dbReference type="EMBL" id="ATGG01000055">
    <property type="protein sequence ID" value="EPF70831.1"/>
    <property type="molecule type" value="Genomic_DNA"/>
</dbReference>
<dbReference type="AlphaFoldDB" id="A0A829HB88"/>
<comment type="caution">
    <text evidence="2">The sequence shown here is derived from an EMBL/GenBank/DDBJ whole genome shotgun (WGS) entry which is preliminary data.</text>
</comment>
<keyword evidence="3" id="KW-1185">Reference proteome</keyword>
<evidence type="ECO:0000313" key="2">
    <source>
        <dbReference type="EMBL" id="EPF70831.1"/>
    </source>
</evidence>
<keyword evidence="1" id="KW-0175">Coiled coil</keyword>
<organism evidence="2 3">
    <name type="scientific">Acinetobacter gyllenbergii CIP 110306 = MTCC 11365</name>
    <dbReference type="NCBI Taxonomy" id="1217657"/>
    <lineage>
        <taxon>Bacteria</taxon>
        <taxon>Pseudomonadati</taxon>
        <taxon>Pseudomonadota</taxon>
        <taxon>Gammaproteobacteria</taxon>
        <taxon>Moraxellales</taxon>
        <taxon>Moraxellaceae</taxon>
        <taxon>Acinetobacter</taxon>
    </lineage>
</organism>
<evidence type="ECO:0000313" key="3">
    <source>
        <dbReference type="Proteomes" id="UP000014523"/>
    </source>
</evidence>
<gene>
    <name evidence="2" type="ORF">F957_03912</name>
</gene>
<dbReference type="Proteomes" id="UP000014523">
    <property type="component" value="Unassembled WGS sequence"/>
</dbReference>
<evidence type="ECO:0000256" key="1">
    <source>
        <dbReference type="SAM" id="Coils"/>
    </source>
</evidence>
<name>A0A829HB88_9GAMM</name>